<dbReference type="EMBL" id="CP000090">
    <property type="protein sequence ID" value="AAZ60063.1"/>
    <property type="molecule type" value="Genomic_DNA"/>
</dbReference>
<proteinExistence type="predicted"/>
<evidence type="ECO:0008006" key="2">
    <source>
        <dbReference type="Google" id="ProtNLM"/>
    </source>
</evidence>
<dbReference type="InterPro" id="IPR006311">
    <property type="entry name" value="TAT_signal"/>
</dbReference>
<dbReference type="InterPro" id="IPR014177">
    <property type="entry name" value="Formate_DH_TAT-contain"/>
</dbReference>
<evidence type="ECO:0000313" key="1">
    <source>
        <dbReference type="EMBL" id="AAZ60063.1"/>
    </source>
</evidence>
<protein>
    <recommendedName>
        <fullName evidence="2">Twin-arginine translocation pathway signal</fullName>
    </recommendedName>
</protein>
<accession>Q474X0</accession>
<dbReference type="KEGG" id="reu:Reut_A0681"/>
<dbReference type="NCBIfam" id="TIGR02811">
    <property type="entry name" value="formate_TAT"/>
    <property type="match status" value="1"/>
</dbReference>
<dbReference type="HOGENOM" id="CLU_180794_2_1_4"/>
<dbReference type="AlphaFoldDB" id="Q474X0"/>
<dbReference type="eggNOG" id="ENOG50312XP">
    <property type="taxonomic scope" value="Bacteria"/>
</dbReference>
<reference evidence="1" key="1">
    <citation type="submission" date="2005-08" db="EMBL/GenBank/DDBJ databases">
        <title>Complete sequence of Chromosome1 of Ralstonia eutropha JMP134.</title>
        <authorList>
            <person name="Copeland A."/>
            <person name="Lucas S."/>
            <person name="Lapidus A."/>
            <person name="Barry K."/>
            <person name="Detter J.C."/>
            <person name="Glavina T."/>
            <person name="Hammon N."/>
            <person name="Israni S."/>
            <person name="Pitluck S."/>
            <person name="Goltsman E."/>
            <person name="Martinez M."/>
            <person name="Schmutz J."/>
            <person name="Larimer F."/>
            <person name="Land M."/>
            <person name="Lykidis A."/>
            <person name="Richardson P."/>
        </authorList>
    </citation>
    <scope>NUCLEOTIDE SEQUENCE</scope>
    <source>
        <strain evidence="1">JMP134</strain>
    </source>
</reference>
<sequence length="79" mass="8254">MPNRGVPHMKETQPRVARRTFLAGAGVVAAAAGAASLTARGPAAPAGIAAIPEPSDAPSENKGYRVSEHIRKYYRTTLV</sequence>
<organism evidence="1">
    <name type="scientific">Cupriavidus pinatubonensis (strain JMP 134 / LMG 1197)</name>
    <name type="common">Cupriavidus necator (strain JMP 134)</name>
    <dbReference type="NCBI Taxonomy" id="264198"/>
    <lineage>
        <taxon>Bacteria</taxon>
        <taxon>Pseudomonadati</taxon>
        <taxon>Pseudomonadota</taxon>
        <taxon>Betaproteobacteria</taxon>
        <taxon>Burkholderiales</taxon>
        <taxon>Burkholderiaceae</taxon>
        <taxon>Cupriavidus</taxon>
    </lineage>
</organism>
<name>Q474X0_CUPPJ</name>
<dbReference type="PIRSF" id="PIRSF036704">
    <property type="entry name" value="UCP036704"/>
    <property type="match status" value="1"/>
</dbReference>
<gene>
    <name evidence="1" type="ordered locus">Reut_A0681</name>
</gene>
<dbReference type="STRING" id="264198.Reut_A0681"/>
<dbReference type="PROSITE" id="PS51318">
    <property type="entry name" value="TAT"/>
    <property type="match status" value="1"/>
</dbReference>